<organism evidence="2 3">
    <name type="scientific">Pyrrhoderma noxium</name>
    <dbReference type="NCBI Taxonomy" id="2282107"/>
    <lineage>
        <taxon>Eukaryota</taxon>
        <taxon>Fungi</taxon>
        <taxon>Dikarya</taxon>
        <taxon>Basidiomycota</taxon>
        <taxon>Agaricomycotina</taxon>
        <taxon>Agaricomycetes</taxon>
        <taxon>Hymenochaetales</taxon>
        <taxon>Hymenochaetaceae</taxon>
        <taxon>Pyrrhoderma</taxon>
    </lineage>
</organism>
<feature type="compositionally biased region" description="Polar residues" evidence="1">
    <location>
        <begin position="840"/>
        <end position="874"/>
    </location>
</feature>
<reference evidence="2 3" key="1">
    <citation type="journal article" date="2017" name="Mol. Ecol.">
        <title>Comparative and population genomic landscape of Phellinus noxius: A hypervariable fungus causing root rot in trees.</title>
        <authorList>
            <person name="Chung C.L."/>
            <person name="Lee T.J."/>
            <person name="Akiba M."/>
            <person name="Lee H.H."/>
            <person name="Kuo T.H."/>
            <person name="Liu D."/>
            <person name="Ke H.M."/>
            <person name="Yokoi T."/>
            <person name="Roa M.B."/>
            <person name="Lu M.J."/>
            <person name="Chang Y.Y."/>
            <person name="Ann P.J."/>
            <person name="Tsai J.N."/>
            <person name="Chen C.Y."/>
            <person name="Tzean S.S."/>
            <person name="Ota Y."/>
            <person name="Hattori T."/>
            <person name="Sahashi N."/>
            <person name="Liou R.F."/>
            <person name="Kikuchi T."/>
            <person name="Tsai I.J."/>
        </authorList>
    </citation>
    <scope>NUCLEOTIDE SEQUENCE [LARGE SCALE GENOMIC DNA]</scope>
    <source>
        <strain evidence="2 3">FFPRI411160</strain>
    </source>
</reference>
<evidence type="ECO:0000256" key="1">
    <source>
        <dbReference type="SAM" id="MobiDB-lite"/>
    </source>
</evidence>
<protein>
    <submittedName>
        <fullName evidence="2">Uncharacterized protein</fullName>
    </submittedName>
</protein>
<sequence>MSMPLPIGNKQQHHLTQAYRDQSSSYCWTAEENSDPTSDSYQLPTHNSSFDTGVSTGYPSQSTPSVSGLYPSLDINNQFSSSSEVQRGISGIQCTSSLQYALRTQSPQQLRTSSYSQTHHLNYPSSLPSDSTVGAVDAWNSTTRGPFSEYNENYRSSAAASSSPYNGSNSEGSVAGSVSGCGSPSSTFAQPTTAAARSTSDVYVNSESSTYSGLSGLAHDQQGPMGANYSLESRLSITARQQSNSVINGYLSGRGYNLGNSKNDQVKREPDEEREATFTIPGPASESHRYNPYNLYRGDSNNGRFVRERRSSSSVTGEIVSSSTHDQSVPLRLLTEGDSPIDNDSATHSPNESYDVSPVNSASFTRFDCPNSPDGEGITGVHILASEDPSGGGAGVAAGTVEPHALTAPLRAVNASKEMRALMGVFRLDPFQTLNGISLKPGVDGSFGAGKGNASTTWDGGEAGPLESEPVMFEFPLYFEGMVVESDEDIPEDRGAKDKSGIQEQMPSLRDDAQTASVSEVRLPHDNSEGSSLKQSPVLYSFDQDEAEEDFVVLDRNHEFASRKDDSHVSAIYLTSQSTSSRAYDPPRTIFDRYLEQQRLAYSSGLSLACNSNDRDGSSITITSPSSPFSPYSAMNNTINSESLAGPSSSSNSRGSLGLKAAPGPGYPGSSLNTMGGTGTYGDLNGMGYDNNTSMNIQKSDVNVNNDTSSAASLQQLRPRVSMATLHAISMHAASHNNNRSYTQQSSLVVPPVSLYSQNALVQSLNYNTTSFTPTPASVAAHMQATQRQHEHKQVHQSRSRATSSASTSTQSASQSPIPRLNSGLSESFTFGMTHDKSSGDGNQTRGVTNNGSTSYSITGAMNGIENTNSRVNPTSLPRIASDLSIQSSHRTDHSQESQALERGWSEYINHVHG</sequence>
<dbReference type="OrthoDB" id="3270670at2759"/>
<feature type="region of interest" description="Disordered" evidence="1">
    <location>
        <begin position="640"/>
        <end position="671"/>
    </location>
</feature>
<evidence type="ECO:0000313" key="3">
    <source>
        <dbReference type="Proteomes" id="UP000217199"/>
    </source>
</evidence>
<feature type="compositionally biased region" description="Low complexity" evidence="1">
    <location>
        <begin position="158"/>
        <end position="186"/>
    </location>
</feature>
<feature type="region of interest" description="Disordered" evidence="1">
    <location>
        <begin position="779"/>
        <end position="874"/>
    </location>
</feature>
<feature type="region of interest" description="Disordered" evidence="1">
    <location>
        <begin position="252"/>
        <end position="357"/>
    </location>
</feature>
<proteinExistence type="predicted"/>
<feature type="compositionally biased region" description="Low complexity" evidence="1">
    <location>
        <begin position="312"/>
        <end position="324"/>
    </location>
</feature>
<feature type="region of interest" description="Disordered" evidence="1">
    <location>
        <begin position="158"/>
        <end position="200"/>
    </location>
</feature>
<dbReference type="InParanoid" id="A0A286U6N5"/>
<dbReference type="STRING" id="2282107.A0A286U6N5"/>
<feature type="region of interest" description="Disordered" evidence="1">
    <location>
        <begin position="488"/>
        <end position="535"/>
    </location>
</feature>
<dbReference type="AlphaFoldDB" id="A0A286U6N5"/>
<keyword evidence="3" id="KW-1185">Reference proteome</keyword>
<comment type="caution">
    <text evidence="2">The sequence shown here is derived from an EMBL/GenBank/DDBJ whole genome shotgun (WGS) entry which is preliminary data.</text>
</comment>
<dbReference type="Proteomes" id="UP000217199">
    <property type="component" value="Unassembled WGS sequence"/>
</dbReference>
<feature type="compositionally biased region" description="Low complexity" evidence="1">
    <location>
        <begin position="800"/>
        <end position="816"/>
    </location>
</feature>
<evidence type="ECO:0000313" key="2">
    <source>
        <dbReference type="EMBL" id="PAV15189.1"/>
    </source>
</evidence>
<feature type="compositionally biased region" description="Polar residues" evidence="1">
    <location>
        <begin position="187"/>
        <end position="200"/>
    </location>
</feature>
<name>A0A286U6N5_9AGAM</name>
<dbReference type="EMBL" id="NBII01000010">
    <property type="protein sequence ID" value="PAV15189.1"/>
    <property type="molecule type" value="Genomic_DNA"/>
</dbReference>
<feature type="region of interest" description="Disordered" evidence="1">
    <location>
        <begin position="27"/>
        <end position="65"/>
    </location>
</feature>
<feature type="compositionally biased region" description="Polar residues" evidence="1">
    <location>
        <begin position="35"/>
        <end position="65"/>
    </location>
</feature>
<gene>
    <name evidence="2" type="ORF">PNOK_0895000</name>
</gene>
<feature type="compositionally biased region" description="Low complexity" evidence="1">
    <location>
        <begin position="641"/>
        <end position="659"/>
    </location>
</feature>
<feature type="compositionally biased region" description="Basic and acidic residues" evidence="1">
    <location>
        <begin position="492"/>
        <end position="501"/>
    </location>
</feature>
<feature type="compositionally biased region" description="Polar residues" evidence="1">
    <location>
        <begin position="342"/>
        <end position="357"/>
    </location>
</feature>
<accession>A0A286U6N5</accession>